<evidence type="ECO:0000313" key="3">
    <source>
        <dbReference type="EMBL" id="CAF95637.1"/>
    </source>
</evidence>
<feature type="domain" description="WH2" evidence="2">
    <location>
        <begin position="34"/>
        <end position="51"/>
    </location>
</feature>
<comment type="caution">
    <text evidence="3">The sequence shown here is derived from an EMBL/GenBank/DDBJ whole genome shotgun (WGS) entry which is preliminary data.</text>
</comment>
<reference evidence="3" key="2">
    <citation type="submission" date="2004-02" db="EMBL/GenBank/DDBJ databases">
        <authorList>
            <consortium name="Genoscope"/>
            <consortium name="Whitehead Institute Centre for Genome Research"/>
        </authorList>
    </citation>
    <scope>NUCLEOTIDE SEQUENCE</scope>
</reference>
<dbReference type="Pfam" id="PF02205">
    <property type="entry name" value="WH2"/>
    <property type="match status" value="1"/>
</dbReference>
<evidence type="ECO:0000256" key="1">
    <source>
        <dbReference type="SAM" id="MobiDB-lite"/>
    </source>
</evidence>
<feature type="compositionally biased region" description="Polar residues" evidence="1">
    <location>
        <begin position="16"/>
        <end position="31"/>
    </location>
</feature>
<proteinExistence type="predicted"/>
<feature type="region of interest" description="Disordered" evidence="1">
    <location>
        <begin position="50"/>
        <end position="263"/>
    </location>
</feature>
<evidence type="ECO:0000259" key="2">
    <source>
        <dbReference type="PROSITE" id="PS51082"/>
    </source>
</evidence>
<feature type="compositionally biased region" description="Pro residues" evidence="1">
    <location>
        <begin position="1"/>
        <end position="15"/>
    </location>
</feature>
<feature type="region of interest" description="Disordered" evidence="1">
    <location>
        <begin position="1"/>
        <end position="37"/>
    </location>
</feature>
<feature type="compositionally biased region" description="Low complexity" evidence="1">
    <location>
        <begin position="148"/>
        <end position="159"/>
    </location>
</feature>
<dbReference type="PROSITE" id="PS51082">
    <property type="entry name" value="WH2"/>
    <property type="match status" value="1"/>
</dbReference>
<sequence length="263" mass="26727">MPIPPPPPGGPPPAPTFSQVNSSPRRLNQEVSKGRSALLSDICQGTSLKKVEVNDRSAPLLHSRSPKSPKSPTPVPDHPYIRLYQYLHQNQPKQQGAPGQEQRTPPLLEEPGGGGANGGPAGGRAPSGGLFSSGGPELRAVGDGSTGRSPASRAAAPRPLSHHLDDAESSAPQEPPSSCCSSILPPPAVCRRANAPAPPPTSAIHTPPLPTKPPPSPVSSRCPPSGGGKPTSSTSLAPPPPLHLVSNGPTGGGEVAPELPQLP</sequence>
<protein>
    <submittedName>
        <fullName evidence="3">(spotted green pufferfish) hypothetical protein</fullName>
    </submittedName>
</protein>
<dbReference type="AlphaFoldDB" id="Q4SUP5"/>
<gene>
    <name evidence="3" type="ORF">GSTENG00012364001</name>
</gene>
<dbReference type="EMBL" id="CAAE01013844">
    <property type="protein sequence ID" value="CAF95637.1"/>
    <property type="molecule type" value="Genomic_DNA"/>
</dbReference>
<feature type="compositionally biased region" description="Low complexity" evidence="1">
    <location>
        <begin position="218"/>
        <end position="236"/>
    </location>
</feature>
<feature type="compositionally biased region" description="Gly residues" evidence="1">
    <location>
        <begin position="111"/>
        <end position="126"/>
    </location>
</feature>
<feature type="compositionally biased region" description="Low complexity" evidence="1">
    <location>
        <begin position="169"/>
        <end position="183"/>
    </location>
</feature>
<reference evidence="3" key="1">
    <citation type="journal article" date="2004" name="Nature">
        <title>Genome duplication in the teleost fish Tetraodon nigroviridis reveals the early vertebrate proto-karyotype.</title>
        <authorList>
            <person name="Jaillon O."/>
            <person name="Aury J.-M."/>
            <person name="Brunet F."/>
            <person name="Petit J.-L."/>
            <person name="Stange-Thomann N."/>
            <person name="Mauceli E."/>
            <person name="Bouneau L."/>
            <person name="Fischer C."/>
            <person name="Ozouf-Costaz C."/>
            <person name="Bernot A."/>
            <person name="Nicaud S."/>
            <person name="Jaffe D."/>
            <person name="Fisher S."/>
            <person name="Lutfalla G."/>
            <person name="Dossat C."/>
            <person name="Segurens B."/>
            <person name="Dasilva C."/>
            <person name="Salanoubat M."/>
            <person name="Levy M."/>
            <person name="Boudet N."/>
            <person name="Castellano S."/>
            <person name="Anthouard V."/>
            <person name="Jubin C."/>
            <person name="Castelli V."/>
            <person name="Katinka M."/>
            <person name="Vacherie B."/>
            <person name="Biemont C."/>
            <person name="Skalli Z."/>
            <person name="Cattolico L."/>
            <person name="Poulain J."/>
            <person name="De Berardinis V."/>
            <person name="Cruaud C."/>
            <person name="Duprat S."/>
            <person name="Brottier P."/>
            <person name="Coutanceau J.-P."/>
            <person name="Gouzy J."/>
            <person name="Parra G."/>
            <person name="Lardier G."/>
            <person name="Chapple C."/>
            <person name="McKernan K.J."/>
            <person name="McEwan P."/>
            <person name="Bosak S."/>
            <person name="Kellis M."/>
            <person name="Volff J.-N."/>
            <person name="Guigo R."/>
            <person name="Zody M.C."/>
            <person name="Mesirov J."/>
            <person name="Lindblad-Toh K."/>
            <person name="Birren B."/>
            <person name="Nusbaum C."/>
            <person name="Kahn D."/>
            <person name="Robinson-Rechavi M."/>
            <person name="Laudet V."/>
            <person name="Schachter V."/>
            <person name="Quetier F."/>
            <person name="Saurin W."/>
            <person name="Scarpelli C."/>
            <person name="Wincker P."/>
            <person name="Lander E.S."/>
            <person name="Weissenbach J."/>
            <person name="Roest Crollius H."/>
        </authorList>
    </citation>
    <scope>NUCLEOTIDE SEQUENCE [LARGE SCALE GENOMIC DNA]</scope>
</reference>
<feature type="compositionally biased region" description="Low complexity" evidence="1">
    <location>
        <begin position="59"/>
        <end position="68"/>
    </location>
</feature>
<accession>Q4SUP5</accession>
<feature type="compositionally biased region" description="Pro residues" evidence="1">
    <location>
        <begin position="196"/>
        <end position="217"/>
    </location>
</feature>
<dbReference type="SMART" id="SM00246">
    <property type="entry name" value="WH2"/>
    <property type="match status" value="1"/>
</dbReference>
<dbReference type="KEGG" id="tng:GSTEN00012364G001"/>
<dbReference type="GO" id="GO:0003779">
    <property type="term" value="F:actin binding"/>
    <property type="evidence" value="ECO:0007669"/>
    <property type="project" value="InterPro"/>
</dbReference>
<name>Q4SUP5_TETNG</name>
<dbReference type="InterPro" id="IPR003124">
    <property type="entry name" value="WH2_dom"/>
</dbReference>
<organism evidence="3">
    <name type="scientific">Tetraodon nigroviridis</name>
    <name type="common">Spotted green pufferfish</name>
    <name type="synonym">Chelonodon nigroviridis</name>
    <dbReference type="NCBI Taxonomy" id="99883"/>
    <lineage>
        <taxon>Eukaryota</taxon>
        <taxon>Metazoa</taxon>
        <taxon>Chordata</taxon>
        <taxon>Craniata</taxon>
        <taxon>Vertebrata</taxon>
        <taxon>Euteleostomi</taxon>
        <taxon>Actinopterygii</taxon>
        <taxon>Neopterygii</taxon>
        <taxon>Teleostei</taxon>
        <taxon>Neoteleostei</taxon>
        <taxon>Acanthomorphata</taxon>
        <taxon>Eupercaria</taxon>
        <taxon>Tetraodontiformes</taxon>
        <taxon>Tetradontoidea</taxon>
        <taxon>Tetraodontidae</taxon>
        <taxon>Tetraodon</taxon>
    </lineage>
</organism>
<dbReference type="OrthoDB" id="5877983at2759"/>